<evidence type="ECO:0000313" key="3">
    <source>
        <dbReference type="EMBL" id="HIZ36990.1"/>
    </source>
</evidence>
<comment type="caution">
    <text evidence="3">The sequence shown here is derived from an EMBL/GenBank/DDBJ whole genome shotgun (WGS) entry which is preliminary data.</text>
</comment>
<dbReference type="Gene3D" id="2.160.20.120">
    <property type="match status" value="1"/>
</dbReference>
<protein>
    <submittedName>
        <fullName evidence="3">DUF4097 domain-containing protein</fullName>
    </submittedName>
</protein>
<organism evidence="3 4">
    <name type="scientific">Candidatus Ruania gallistercoris</name>
    <dbReference type="NCBI Taxonomy" id="2838746"/>
    <lineage>
        <taxon>Bacteria</taxon>
        <taxon>Bacillati</taxon>
        <taxon>Actinomycetota</taxon>
        <taxon>Actinomycetes</taxon>
        <taxon>Micrococcales</taxon>
        <taxon>Ruaniaceae</taxon>
        <taxon>Ruania</taxon>
    </lineage>
</organism>
<evidence type="ECO:0000259" key="2">
    <source>
        <dbReference type="Pfam" id="PF13349"/>
    </source>
</evidence>
<evidence type="ECO:0000313" key="4">
    <source>
        <dbReference type="Proteomes" id="UP000824037"/>
    </source>
</evidence>
<dbReference type="AlphaFoldDB" id="A0A9D2EGL2"/>
<sequence>MRQYDFPAPGPIRARIRVRSADVTITATETHEVSVQLIGDDDLAERAHVDLSADVLEIDVPQGRTGIFWVGGRLRIEVVVPIGSSVLAKSGSGDLRTAGGLAEVELRSGSGDLHVSSADRASVNSGSGDSRVDRASTVEASAGSGDVAIGTAEDVDVRTGSGDILVEHAARLRGTTGSGDLRIGETSVATLRSGSGSIQVKLVRSGEIGASSASGGVTVGVADGTPTLLDCQAVSGRVRTELEPSGEPAEGEDAVVLRLRATSGNITVLRA</sequence>
<evidence type="ECO:0000256" key="1">
    <source>
        <dbReference type="SAM" id="MobiDB-lite"/>
    </source>
</evidence>
<dbReference type="InterPro" id="IPR025164">
    <property type="entry name" value="Toastrack_DUF4097"/>
</dbReference>
<dbReference type="Proteomes" id="UP000824037">
    <property type="component" value="Unassembled WGS sequence"/>
</dbReference>
<reference evidence="3" key="1">
    <citation type="journal article" date="2021" name="PeerJ">
        <title>Extensive microbial diversity within the chicken gut microbiome revealed by metagenomics and culture.</title>
        <authorList>
            <person name="Gilroy R."/>
            <person name="Ravi A."/>
            <person name="Getino M."/>
            <person name="Pursley I."/>
            <person name="Horton D.L."/>
            <person name="Alikhan N.F."/>
            <person name="Baker D."/>
            <person name="Gharbi K."/>
            <person name="Hall N."/>
            <person name="Watson M."/>
            <person name="Adriaenssens E.M."/>
            <person name="Foster-Nyarko E."/>
            <person name="Jarju S."/>
            <person name="Secka A."/>
            <person name="Antonio M."/>
            <person name="Oren A."/>
            <person name="Chaudhuri R.R."/>
            <person name="La Ragione R."/>
            <person name="Hildebrand F."/>
            <person name="Pallen M.J."/>
        </authorList>
    </citation>
    <scope>NUCLEOTIDE SEQUENCE</scope>
    <source>
        <strain evidence="3">ChiGjej4B4-7305</strain>
    </source>
</reference>
<proteinExistence type="predicted"/>
<feature type="region of interest" description="Disordered" evidence="1">
    <location>
        <begin position="113"/>
        <end position="140"/>
    </location>
</feature>
<dbReference type="Pfam" id="PF13349">
    <property type="entry name" value="DUF4097"/>
    <property type="match status" value="1"/>
</dbReference>
<accession>A0A9D2EGL2</accession>
<name>A0A9D2EGL2_9MICO</name>
<feature type="domain" description="DUF4097" evidence="2">
    <location>
        <begin position="16"/>
        <end position="268"/>
    </location>
</feature>
<reference evidence="3" key="2">
    <citation type="submission" date="2021-04" db="EMBL/GenBank/DDBJ databases">
        <authorList>
            <person name="Gilroy R."/>
        </authorList>
    </citation>
    <scope>NUCLEOTIDE SEQUENCE</scope>
    <source>
        <strain evidence="3">ChiGjej4B4-7305</strain>
    </source>
</reference>
<gene>
    <name evidence="3" type="ORF">H9815_14550</name>
</gene>
<dbReference type="EMBL" id="DXBY01000249">
    <property type="protein sequence ID" value="HIZ36990.1"/>
    <property type="molecule type" value="Genomic_DNA"/>
</dbReference>